<dbReference type="Gene3D" id="4.10.240.10">
    <property type="entry name" value="Zn(2)-C6 fungal-type DNA-binding domain"/>
    <property type="match status" value="1"/>
</dbReference>
<keyword evidence="5" id="KW-0539">Nucleus</keyword>
<dbReference type="PANTHER" id="PTHR47338">
    <property type="entry name" value="ZN(II)2CYS6 TRANSCRIPTION FACTOR (EUROFUNG)-RELATED"/>
    <property type="match status" value="1"/>
</dbReference>
<dbReference type="InParanoid" id="A0A2J6TE55"/>
<proteinExistence type="predicted"/>
<dbReference type="GO" id="GO:0000981">
    <property type="term" value="F:DNA-binding transcription factor activity, RNA polymerase II-specific"/>
    <property type="evidence" value="ECO:0007669"/>
    <property type="project" value="InterPro"/>
</dbReference>
<evidence type="ECO:0000313" key="8">
    <source>
        <dbReference type="Proteomes" id="UP000235371"/>
    </source>
</evidence>
<dbReference type="CDD" id="cd00067">
    <property type="entry name" value="GAL4"/>
    <property type="match status" value="1"/>
</dbReference>
<dbReference type="GO" id="GO:0003677">
    <property type="term" value="F:DNA binding"/>
    <property type="evidence" value="ECO:0007669"/>
    <property type="project" value="InterPro"/>
</dbReference>
<dbReference type="EMBL" id="KZ613786">
    <property type="protein sequence ID" value="PMD61283.1"/>
    <property type="molecule type" value="Genomic_DNA"/>
</dbReference>
<dbReference type="InterPro" id="IPR050815">
    <property type="entry name" value="TF_fung"/>
</dbReference>
<keyword evidence="3" id="KW-0805">Transcription regulation</keyword>
<dbReference type="AlphaFoldDB" id="A0A2J6TE55"/>
<dbReference type="PROSITE" id="PS50048">
    <property type="entry name" value="ZN2_CY6_FUNGAL_2"/>
    <property type="match status" value="1"/>
</dbReference>
<dbReference type="GO" id="GO:0008270">
    <property type="term" value="F:zinc ion binding"/>
    <property type="evidence" value="ECO:0007669"/>
    <property type="project" value="InterPro"/>
</dbReference>
<evidence type="ECO:0000259" key="6">
    <source>
        <dbReference type="PROSITE" id="PS50048"/>
    </source>
</evidence>
<dbReference type="InterPro" id="IPR036864">
    <property type="entry name" value="Zn2-C6_fun-type_DNA-bd_sf"/>
</dbReference>
<reference evidence="7 8" key="1">
    <citation type="submission" date="2016-04" db="EMBL/GenBank/DDBJ databases">
        <title>A degradative enzymes factory behind the ericoid mycorrhizal symbiosis.</title>
        <authorList>
            <consortium name="DOE Joint Genome Institute"/>
            <person name="Martino E."/>
            <person name="Morin E."/>
            <person name="Grelet G."/>
            <person name="Kuo A."/>
            <person name="Kohler A."/>
            <person name="Daghino S."/>
            <person name="Barry K."/>
            <person name="Choi C."/>
            <person name="Cichocki N."/>
            <person name="Clum A."/>
            <person name="Copeland A."/>
            <person name="Hainaut M."/>
            <person name="Haridas S."/>
            <person name="Labutti K."/>
            <person name="Lindquist E."/>
            <person name="Lipzen A."/>
            <person name="Khouja H.-R."/>
            <person name="Murat C."/>
            <person name="Ohm R."/>
            <person name="Olson A."/>
            <person name="Spatafora J."/>
            <person name="Veneault-Fourrey C."/>
            <person name="Henrissat B."/>
            <person name="Grigoriev I."/>
            <person name="Martin F."/>
            <person name="Perotto S."/>
        </authorList>
    </citation>
    <scope>NUCLEOTIDE SEQUENCE [LARGE SCALE GENOMIC DNA]</scope>
    <source>
        <strain evidence="7 8">E</strain>
    </source>
</reference>
<keyword evidence="8" id="KW-1185">Reference proteome</keyword>
<dbReference type="SUPFAM" id="SSF57701">
    <property type="entry name" value="Zn2/Cys6 DNA-binding domain"/>
    <property type="match status" value="1"/>
</dbReference>
<dbReference type="Proteomes" id="UP000235371">
    <property type="component" value="Unassembled WGS sequence"/>
</dbReference>
<sequence length="345" mass="38798">MNPPSYQPTLACVTCKSRKRKCDKALPKCSLCTSVHNPVTGPTPPPNNFPAVFYLDWNIFQRCQVEIPKPNLPLPTNISNLIGNAENWENIATEHFSTTHTWMPIVSKKSFYEYIRNPSSQIRSDYALLILVMDLVCWIPETNDPRTSTYLAAKSFYLDLEIQGLVSLQILQAAILIAFFEFGHAIYPSAAVSIEACVRYGCALGINWDAKFPVKRPFSWVDGDEQNRVWWAVVILDRIGFPPRPLWTGDPTPESILPSDDGAWDQGVLQPDNPRKLGRFALKAEATRLLGQVIKHVEATDFEDTFHKEEALLLDGALRALVNVTEFEGQSHSLDVMNQTAMCSM</sequence>
<dbReference type="GO" id="GO:0006351">
    <property type="term" value="P:DNA-templated transcription"/>
    <property type="evidence" value="ECO:0007669"/>
    <property type="project" value="InterPro"/>
</dbReference>
<evidence type="ECO:0000313" key="7">
    <source>
        <dbReference type="EMBL" id="PMD61283.1"/>
    </source>
</evidence>
<dbReference type="InterPro" id="IPR001138">
    <property type="entry name" value="Zn2Cys6_DnaBD"/>
</dbReference>
<dbReference type="GO" id="GO:0005634">
    <property type="term" value="C:nucleus"/>
    <property type="evidence" value="ECO:0007669"/>
    <property type="project" value="UniProtKB-SubCell"/>
</dbReference>
<feature type="domain" description="Zn(2)-C6 fungal-type" evidence="6">
    <location>
        <begin position="11"/>
        <end position="32"/>
    </location>
</feature>
<keyword evidence="2" id="KW-0479">Metal-binding</keyword>
<keyword evidence="4" id="KW-0804">Transcription</keyword>
<dbReference type="PANTHER" id="PTHR47338:SF20">
    <property type="entry name" value="ZN(II)2CYS6 TRANSCRIPTION FACTOR (EUROFUNG)"/>
    <property type="match status" value="1"/>
</dbReference>
<comment type="subcellular location">
    <subcellularLocation>
        <location evidence="1">Nucleus</location>
    </subcellularLocation>
</comment>
<evidence type="ECO:0000256" key="1">
    <source>
        <dbReference type="ARBA" id="ARBA00004123"/>
    </source>
</evidence>
<dbReference type="OrthoDB" id="3862662at2759"/>
<evidence type="ECO:0000256" key="3">
    <source>
        <dbReference type="ARBA" id="ARBA00023015"/>
    </source>
</evidence>
<dbReference type="CDD" id="cd12148">
    <property type="entry name" value="fungal_TF_MHR"/>
    <property type="match status" value="1"/>
</dbReference>
<dbReference type="GeneID" id="36593838"/>
<evidence type="ECO:0000256" key="5">
    <source>
        <dbReference type="ARBA" id="ARBA00023242"/>
    </source>
</evidence>
<protein>
    <recommendedName>
        <fullName evidence="6">Zn(2)-C6 fungal-type domain-containing protein</fullName>
    </recommendedName>
</protein>
<gene>
    <name evidence="7" type="ORF">K444DRAFT_652078</name>
</gene>
<dbReference type="Pfam" id="PF04082">
    <property type="entry name" value="Fungal_trans"/>
    <property type="match status" value="1"/>
</dbReference>
<accession>A0A2J6TE55</accession>
<name>A0A2J6TE55_9HELO</name>
<dbReference type="Pfam" id="PF00172">
    <property type="entry name" value="Zn_clus"/>
    <property type="match status" value="1"/>
</dbReference>
<dbReference type="STRING" id="1095630.A0A2J6TE55"/>
<evidence type="ECO:0000256" key="4">
    <source>
        <dbReference type="ARBA" id="ARBA00023163"/>
    </source>
</evidence>
<dbReference type="InterPro" id="IPR007219">
    <property type="entry name" value="XnlR_reg_dom"/>
</dbReference>
<organism evidence="7 8">
    <name type="scientific">Hyaloscypha bicolor E</name>
    <dbReference type="NCBI Taxonomy" id="1095630"/>
    <lineage>
        <taxon>Eukaryota</taxon>
        <taxon>Fungi</taxon>
        <taxon>Dikarya</taxon>
        <taxon>Ascomycota</taxon>
        <taxon>Pezizomycotina</taxon>
        <taxon>Leotiomycetes</taxon>
        <taxon>Helotiales</taxon>
        <taxon>Hyaloscyphaceae</taxon>
        <taxon>Hyaloscypha</taxon>
        <taxon>Hyaloscypha bicolor</taxon>
    </lineage>
</organism>
<dbReference type="RefSeq" id="XP_024738187.1">
    <property type="nucleotide sequence ID" value="XM_024885761.1"/>
</dbReference>
<evidence type="ECO:0000256" key="2">
    <source>
        <dbReference type="ARBA" id="ARBA00022723"/>
    </source>
</evidence>